<comment type="similarity">
    <text evidence="3">Belongs to the acetyltransferase family. RimJ subfamily.</text>
</comment>
<reference evidence="5 6" key="1">
    <citation type="submission" date="2018-02" db="EMBL/GenBank/DDBJ databases">
        <title>Genomic Encyclopedia of Archaeal and Bacterial Type Strains, Phase II (KMG-II): from individual species to whole genera.</title>
        <authorList>
            <person name="Goeker M."/>
        </authorList>
    </citation>
    <scope>NUCLEOTIDE SEQUENCE [LARGE SCALE GENOMIC DNA]</scope>
    <source>
        <strain evidence="5 6">DSM 21165</strain>
    </source>
</reference>
<dbReference type="PANTHER" id="PTHR43792:SF8">
    <property type="entry name" value="[RIBOSOMAL PROTEIN US5]-ALANINE N-ACETYLTRANSFERASE"/>
    <property type="match status" value="1"/>
</dbReference>
<dbReference type="InterPro" id="IPR051531">
    <property type="entry name" value="N-acetyltransferase"/>
</dbReference>
<dbReference type="EMBL" id="PVEO01000014">
    <property type="protein sequence ID" value="PQV45270.1"/>
    <property type="molecule type" value="Genomic_DNA"/>
</dbReference>
<evidence type="ECO:0000256" key="1">
    <source>
        <dbReference type="ARBA" id="ARBA00022679"/>
    </source>
</evidence>
<feature type="domain" description="N-acetyltransferase" evidence="4">
    <location>
        <begin position="11"/>
        <end position="151"/>
    </location>
</feature>
<keyword evidence="2" id="KW-0012">Acyltransferase</keyword>
<dbReference type="RefSeq" id="WP_105474770.1">
    <property type="nucleotide sequence ID" value="NZ_PVEO01000014.1"/>
</dbReference>
<organism evidence="5 6">
    <name type="scientific">Jejuia pallidilutea</name>
    <dbReference type="NCBI Taxonomy" id="504487"/>
    <lineage>
        <taxon>Bacteria</taxon>
        <taxon>Pseudomonadati</taxon>
        <taxon>Bacteroidota</taxon>
        <taxon>Flavobacteriia</taxon>
        <taxon>Flavobacteriales</taxon>
        <taxon>Flavobacteriaceae</taxon>
        <taxon>Jejuia</taxon>
    </lineage>
</organism>
<dbReference type="SUPFAM" id="SSF55729">
    <property type="entry name" value="Acyl-CoA N-acyltransferases (Nat)"/>
    <property type="match status" value="1"/>
</dbReference>
<dbReference type="Pfam" id="PF13302">
    <property type="entry name" value="Acetyltransf_3"/>
    <property type="match status" value="1"/>
</dbReference>
<accession>A0A362WXB5</accession>
<dbReference type="GO" id="GO:0016747">
    <property type="term" value="F:acyltransferase activity, transferring groups other than amino-acyl groups"/>
    <property type="evidence" value="ECO:0007669"/>
    <property type="project" value="InterPro"/>
</dbReference>
<sequence>MQLNFGSYSIVPIHPKDAWNICNFAVANENRLKRYFPKTLEQNLTPDLSNIFVEKKVKQFELKEEFLFTLRENKSNKLVGLIYIKELDWTKKQGEFAYCIDYNVEGKGIMTEAIQQLSEYAFKNLGIETLQIIVHKSNIGSVKVADNCNFTYIKTLKNEHTPPGEEPLNMELYELYKEIE</sequence>
<dbReference type="AlphaFoldDB" id="A0A362WXB5"/>
<evidence type="ECO:0000313" key="6">
    <source>
        <dbReference type="Proteomes" id="UP000251545"/>
    </source>
</evidence>
<dbReference type="Proteomes" id="UP000251545">
    <property type="component" value="Unassembled WGS sequence"/>
</dbReference>
<gene>
    <name evidence="5" type="ORF">CLV33_11437</name>
</gene>
<dbReference type="Gene3D" id="3.40.630.30">
    <property type="match status" value="1"/>
</dbReference>
<evidence type="ECO:0000256" key="3">
    <source>
        <dbReference type="ARBA" id="ARBA00038502"/>
    </source>
</evidence>
<proteinExistence type="inferred from homology"/>
<evidence type="ECO:0000259" key="4">
    <source>
        <dbReference type="Pfam" id="PF13302"/>
    </source>
</evidence>
<evidence type="ECO:0000256" key="2">
    <source>
        <dbReference type="ARBA" id="ARBA00023315"/>
    </source>
</evidence>
<comment type="caution">
    <text evidence="5">The sequence shown here is derived from an EMBL/GenBank/DDBJ whole genome shotgun (WGS) entry which is preliminary data.</text>
</comment>
<protein>
    <submittedName>
        <fullName evidence="5">Ribosomal-protein-alanine N-acetyltransferase</fullName>
    </submittedName>
</protein>
<dbReference type="InterPro" id="IPR016181">
    <property type="entry name" value="Acyl_CoA_acyltransferase"/>
</dbReference>
<dbReference type="InterPro" id="IPR000182">
    <property type="entry name" value="GNAT_dom"/>
</dbReference>
<keyword evidence="1 5" id="KW-0808">Transferase</keyword>
<name>A0A362WXB5_9FLAO</name>
<dbReference type="PANTHER" id="PTHR43792">
    <property type="entry name" value="GNAT FAMILY, PUTATIVE (AFU_ORTHOLOGUE AFUA_3G00765)-RELATED-RELATED"/>
    <property type="match status" value="1"/>
</dbReference>
<evidence type="ECO:0000313" key="5">
    <source>
        <dbReference type="EMBL" id="PQV45270.1"/>
    </source>
</evidence>